<dbReference type="PANTHER" id="PTHR48098:SF6">
    <property type="entry name" value="FERRI-BACILLIBACTIN ESTERASE BESA"/>
    <property type="match status" value="1"/>
</dbReference>
<dbReference type="InterPro" id="IPR050583">
    <property type="entry name" value="Mycobacterial_A85_antigen"/>
</dbReference>
<dbReference type="PANTHER" id="PTHR48098">
    <property type="entry name" value="ENTEROCHELIN ESTERASE-RELATED"/>
    <property type="match status" value="1"/>
</dbReference>
<accession>A0A6H1U4W2</accession>
<dbReference type="Pfam" id="PF00756">
    <property type="entry name" value="Esterase"/>
    <property type="match status" value="1"/>
</dbReference>
<dbReference type="Proteomes" id="UP000500857">
    <property type="component" value="Chromosome"/>
</dbReference>
<evidence type="ECO:0000313" key="1">
    <source>
        <dbReference type="EMBL" id="QIZ73190.1"/>
    </source>
</evidence>
<proteinExistence type="predicted"/>
<dbReference type="AlphaFoldDB" id="A0A6H1U4W2"/>
<dbReference type="EMBL" id="CP051167">
    <property type="protein sequence ID" value="QIZ73190.1"/>
    <property type="molecule type" value="Genomic_DNA"/>
</dbReference>
<evidence type="ECO:0000313" key="2">
    <source>
        <dbReference type="Proteomes" id="UP000500857"/>
    </source>
</evidence>
<dbReference type="RefSeq" id="WP_168571336.1">
    <property type="nucleotide sequence ID" value="NZ_CP051167.1"/>
</dbReference>
<dbReference type="InterPro" id="IPR029058">
    <property type="entry name" value="AB_hydrolase_fold"/>
</dbReference>
<protein>
    <submittedName>
        <fullName evidence="1">Esterase family protein</fullName>
    </submittedName>
</protein>
<dbReference type="Gene3D" id="3.40.50.1820">
    <property type="entry name" value="alpha/beta hydrolase"/>
    <property type="match status" value="1"/>
</dbReference>
<gene>
    <name evidence="1" type="ORF">HCG48_23445</name>
</gene>
<dbReference type="InterPro" id="IPR000801">
    <property type="entry name" value="Esterase-like"/>
</dbReference>
<organism evidence="1 2">
    <name type="scientific">Oxynema aestuarii AP17</name>
    <dbReference type="NCBI Taxonomy" id="2064643"/>
    <lineage>
        <taxon>Bacteria</taxon>
        <taxon>Bacillati</taxon>
        <taxon>Cyanobacteriota</taxon>
        <taxon>Cyanophyceae</taxon>
        <taxon>Oscillatoriophycideae</taxon>
        <taxon>Oscillatoriales</taxon>
        <taxon>Oscillatoriaceae</taxon>
        <taxon>Oxynema</taxon>
        <taxon>Oxynema aestuarii</taxon>
    </lineage>
</organism>
<dbReference type="KEGG" id="oxy:HCG48_23445"/>
<reference evidence="1 2" key="1">
    <citation type="submission" date="2020-04" db="EMBL/GenBank/DDBJ databases">
        <authorList>
            <person name="Basu S."/>
            <person name="Maruthanayagam V."/>
            <person name="Chakraborty S."/>
            <person name="Pramanik A."/>
            <person name="Mukherjee J."/>
            <person name="Brink B."/>
        </authorList>
    </citation>
    <scope>NUCLEOTIDE SEQUENCE [LARGE SCALE GENOMIC DNA]</scope>
    <source>
        <strain evidence="1 2">AP17</strain>
    </source>
</reference>
<sequence length="295" mass="33788">MSQFIKGGQVAWFHDEGHPAGIFHTYDQFSGIDGSDRPRKIHIFLPRNYETSEDRYPVVYMNDGHTAFFRAGLARQSWQVAERLGELYDRGAIPKLLVVAVHPLDRDREYTPDITPSLEPSGLETYAPYLVNSVKGFVDRHYRTRPENSQTTVVGAGRAGLAAFYIACRYGDRIGNGAAMSPSFFVGLERDEDLFTSLSRSPLLKLTGSALADRARRPRLWLDWGLVRDGTDHNSAIERQTTKRGREMAELLQYKYGYLRDRDLFVREDPEGEHCEASWSRRFPEMLKAFYEKSH</sequence>
<keyword evidence="2" id="KW-1185">Reference proteome</keyword>
<dbReference type="SUPFAM" id="SSF53474">
    <property type="entry name" value="alpha/beta-Hydrolases"/>
    <property type="match status" value="1"/>
</dbReference>
<name>A0A6H1U4W2_9CYAN</name>